<feature type="compositionally biased region" description="Low complexity" evidence="1">
    <location>
        <begin position="7"/>
        <end position="20"/>
    </location>
</feature>
<gene>
    <name evidence="2" type="ORF">AV530_004488</name>
</gene>
<evidence type="ECO:0000313" key="2">
    <source>
        <dbReference type="EMBL" id="OPJ69855.1"/>
    </source>
</evidence>
<name>A0A1V4JCU7_PATFA</name>
<evidence type="ECO:0000256" key="1">
    <source>
        <dbReference type="SAM" id="MobiDB-lite"/>
    </source>
</evidence>
<protein>
    <submittedName>
        <fullName evidence="2">Uncharacterized protein</fullName>
    </submittedName>
</protein>
<sequence>MSRHAPRGSSPRGFRRAGPGAAEGAGVRGQAELLGKLVCKRNGREHRTLILQALLSSGPRGCSGLQTRF</sequence>
<organism evidence="2 3">
    <name type="scientific">Patagioenas fasciata monilis</name>
    <dbReference type="NCBI Taxonomy" id="372326"/>
    <lineage>
        <taxon>Eukaryota</taxon>
        <taxon>Metazoa</taxon>
        <taxon>Chordata</taxon>
        <taxon>Craniata</taxon>
        <taxon>Vertebrata</taxon>
        <taxon>Euteleostomi</taxon>
        <taxon>Archelosauria</taxon>
        <taxon>Archosauria</taxon>
        <taxon>Dinosauria</taxon>
        <taxon>Saurischia</taxon>
        <taxon>Theropoda</taxon>
        <taxon>Coelurosauria</taxon>
        <taxon>Aves</taxon>
        <taxon>Neognathae</taxon>
        <taxon>Neoaves</taxon>
        <taxon>Columbimorphae</taxon>
        <taxon>Columbiformes</taxon>
        <taxon>Columbidae</taxon>
        <taxon>Patagioenas</taxon>
    </lineage>
</organism>
<evidence type="ECO:0000313" key="3">
    <source>
        <dbReference type="Proteomes" id="UP000190648"/>
    </source>
</evidence>
<dbReference type="AlphaFoldDB" id="A0A1V4JCU7"/>
<dbReference type="EMBL" id="LSYS01008070">
    <property type="protein sequence ID" value="OPJ69855.1"/>
    <property type="molecule type" value="Genomic_DNA"/>
</dbReference>
<feature type="region of interest" description="Disordered" evidence="1">
    <location>
        <begin position="1"/>
        <end position="26"/>
    </location>
</feature>
<keyword evidence="3" id="KW-1185">Reference proteome</keyword>
<reference evidence="2 3" key="1">
    <citation type="submission" date="2016-02" db="EMBL/GenBank/DDBJ databases">
        <title>Band-tailed pigeon sequencing and assembly.</title>
        <authorList>
            <person name="Soares A.E."/>
            <person name="Novak B.J."/>
            <person name="Rice E.S."/>
            <person name="O'Connell B."/>
            <person name="Chang D."/>
            <person name="Weber S."/>
            <person name="Shapiro B."/>
        </authorList>
    </citation>
    <scope>NUCLEOTIDE SEQUENCE [LARGE SCALE GENOMIC DNA]</scope>
    <source>
        <strain evidence="2">BTP2013</strain>
        <tissue evidence="2">Blood</tissue>
    </source>
</reference>
<dbReference type="Proteomes" id="UP000190648">
    <property type="component" value="Unassembled WGS sequence"/>
</dbReference>
<proteinExistence type="predicted"/>
<accession>A0A1V4JCU7</accession>
<comment type="caution">
    <text evidence="2">The sequence shown here is derived from an EMBL/GenBank/DDBJ whole genome shotgun (WGS) entry which is preliminary data.</text>
</comment>